<accession>A0ABP9W165</accession>
<proteinExistence type="predicted"/>
<dbReference type="Proteomes" id="UP001416858">
    <property type="component" value="Unassembled WGS sequence"/>
</dbReference>
<keyword evidence="5" id="KW-1185">Reference proteome</keyword>
<dbReference type="InterPro" id="IPR036280">
    <property type="entry name" value="Multihaem_cyt_sf"/>
</dbReference>
<dbReference type="RefSeq" id="WP_345689537.1">
    <property type="nucleotide sequence ID" value="NZ_BAABRO010000036.1"/>
</dbReference>
<evidence type="ECO:0000313" key="4">
    <source>
        <dbReference type="EMBL" id="GAA5511119.1"/>
    </source>
</evidence>
<organism evidence="4 5">
    <name type="scientific">Novipirellula caenicola</name>
    <dbReference type="NCBI Taxonomy" id="1536901"/>
    <lineage>
        <taxon>Bacteria</taxon>
        <taxon>Pseudomonadati</taxon>
        <taxon>Planctomycetota</taxon>
        <taxon>Planctomycetia</taxon>
        <taxon>Pirellulales</taxon>
        <taxon>Pirellulaceae</taxon>
        <taxon>Novipirellula</taxon>
    </lineage>
</organism>
<reference evidence="4 5" key="1">
    <citation type="submission" date="2024-02" db="EMBL/GenBank/DDBJ databases">
        <title>Rhodopirellula caenicola NBRC 110016.</title>
        <authorList>
            <person name="Ichikawa N."/>
            <person name="Katano-Makiyama Y."/>
            <person name="Hidaka K."/>
        </authorList>
    </citation>
    <scope>NUCLEOTIDE SEQUENCE [LARGE SCALE GENOMIC DNA]</scope>
    <source>
        <strain evidence="4 5">NBRC 110016</strain>
    </source>
</reference>
<evidence type="ECO:0000256" key="2">
    <source>
        <dbReference type="SAM" id="MobiDB-lite"/>
    </source>
</evidence>
<dbReference type="Pfam" id="PF13435">
    <property type="entry name" value="Cytochrome_C554"/>
    <property type="match status" value="1"/>
</dbReference>
<feature type="region of interest" description="Disordered" evidence="2">
    <location>
        <begin position="579"/>
        <end position="633"/>
    </location>
</feature>
<comment type="caution">
    <text evidence="4">The sequence shown here is derived from an EMBL/GenBank/DDBJ whole genome shotgun (WGS) entry which is preliminary data.</text>
</comment>
<protein>
    <recommendedName>
        <fullName evidence="3">Cytochrome c-552/4 domain-containing protein</fullName>
    </recommendedName>
</protein>
<gene>
    <name evidence="4" type="ORF">Rcae01_06632</name>
</gene>
<dbReference type="EMBL" id="BAABRO010000036">
    <property type="protein sequence ID" value="GAA5511119.1"/>
    <property type="molecule type" value="Genomic_DNA"/>
</dbReference>
<dbReference type="SUPFAM" id="SSF48695">
    <property type="entry name" value="Multiheme cytochromes"/>
    <property type="match status" value="1"/>
</dbReference>
<name>A0ABP9W165_9BACT</name>
<sequence length="633" mass="70510">MVFVSTLASAQEPIPTPAKALRSTMTIKPLPSVTSSAPTSALPLVTSRVHQGTTLHETAPHGNVAFGTASPGMLFSPGTLDRLHHPLLRQDLIVNGAASCATSNCHAGPRPGVTQATVRRGAEYQLWLENDPHAQSWKTICSDESVAMMRRLKIMDGDQIVDQAGFDNCMACHNSTRRYNEPRHAHTPHANVSDVNSFQREGVGCSACHGPSQRWIGTHFQHAWSPQFASDEGFVDTSDLYVRARMCASCHVGDKDRDMNHDIIAAGHPALRYELATFHAWQPKHWRDAEANDRTYYEAQLWLAGQIAATDASLALLETRAAKSHTISQWPEFASYDCASCHHNLGLQNARTPITDDRKAVALYSSWNDAGLRWLIHYRIDTGVATTDDFELLESLDRVKLQMESQPKADPGFVAELALQARRSLARWFDGPAGQSERAQFRSDRLGNLVAAAAGKRQTWHTWESAAQFYLAAVAARESWPGGWHGPVSNLAHPLRVGLRYPEMIDVSRYSKRNESGPTLNRSEATKLGIELAGWLGPVYPSQASDEILDDEAETQSLQNELDEMIQRINQRWKRLNEQRIEQAKPAESADKKSEDGKPDQPAKPERKPKTRQELLEELRQMQEARESDESDN</sequence>
<feature type="domain" description="Cytochrome c-552/4" evidence="3">
    <location>
        <begin position="122"/>
        <end position="210"/>
    </location>
</feature>
<dbReference type="Gene3D" id="1.10.1130.10">
    <property type="entry name" value="Flavocytochrome C3, Chain A"/>
    <property type="match status" value="1"/>
</dbReference>
<dbReference type="InterPro" id="IPR023155">
    <property type="entry name" value="Cyt_c-552/4"/>
</dbReference>
<evidence type="ECO:0000256" key="1">
    <source>
        <dbReference type="SAM" id="Coils"/>
    </source>
</evidence>
<evidence type="ECO:0000313" key="5">
    <source>
        <dbReference type="Proteomes" id="UP001416858"/>
    </source>
</evidence>
<feature type="coiled-coil region" evidence="1">
    <location>
        <begin position="548"/>
        <end position="579"/>
    </location>
</feature>
<keyword evidence="1" id="KW-0175">Coiled coil</keyword>
<evidence type="ECO:0000259" key="3">
    <source>
        <dbReference type="Pfam" id="PF13435"/>
    </source>
</evidence>